<gene>
    <name evidence="2" type="ORF">D3H65_11650</name>
</gene>
<proteinExistence type="predicted"/>
<dbReference type="RefSeq" id="WP_119050480.1">
    <property type="nucleotide sequence ID" value="NZ_CP032157.1"/>
</dbReference>
<dbReference type="KEGG" id="pseg:D3H65_11650"/>
<dbReference type="Gene3D" id="2.170.130.10">
    <property type="entry name" value="TonB-dependent receptor, plug domain"/>
    <property type="match status" value="1"/>
</dbReference>
<dbReference type="OrthoDB" id="9768177at2"/>
<dbReference type="InterPro" id="IPR037066">
    <property type="entry name" value="Plug_dom_sf"/>
</dbReference>
<dbReference type="EMBL" id="CP032157">
    <property type="protein sequence ID" value="AXY74595.1"/>
    <property type="molecule type" value="Genomic_DNA"/>
</dbReference>
<evidence type="ECO:0000256" key="1">
    <source>
        <dbReference type="SAM" id="SignalP"/>
    </source>
</evidence>
<feature type="chain" id="PRO_5017725793" evidence="1">
    <location>
        <begin position="23"/>
        <end position="938"/>
    </location>
</feature>
<protein>
    <submittedName>
        <fullName evidence="2">SusC/RagA family TonB-linked outer membrane protein</fullName>
    </submittedName>
</protein>
<dbReference type="Proteomes" id="UP000263900">
    <property type="component" value="Chromosome"/>
</dbReference>
<keyword evidence="3" id="KW-1185">Reference proteome</keyword>
<sequence length="938" mass="104183">MKYIKIMCMCGGLAVAMPVAQAQDSTATVAPKAGDNGVQVAFRKVNKNDLLGGVSVVDVPAQMKQNYMTYSLENMEAWANGFNGNSMWGMGSYLLVIDGVPREAGNVLPTEIAQISFLKGVNAVALYGSRAVKGVVYITTKRGEAGDQQIHVRANAGMQVPKVYPKYLGSAEYMSLYNEARRNDGLTELYSPETIYNYASGKNPFRYPNVDYYSDEYLSKAFGRYDVTAEISGGNEKARYYTNVGYQTSGSLLNFGEAIKNDRADRLNLRGNVDINLNDYITAYVDATAIFYTGKGVNTNYWGSAATLRPHRFAPLIPLSMIEPEDEASQVLVKNSNHIIDGKYLLGGTQLDQTNPFAAIYAGGNNKYTSRQFQFNTGVKADLRHVLKGLSFQSTFAVDYNASYNLAYNNNYTVYAPTWNTYSGVDLISNLTQYGQDATSGIQNVSNSWYRQTVSATGQFNYVNAIRNTHNLSAVLLVNGWQQSESAVYHATSNANLGLQLGYNFKQTYYADFSGAVVHSAKLPEGKRQAFSPTVSLGWRISNESFLRGSSVVDNLRLTASAGILHTDLDIASYYLYQRTYTPLGSWFGWKDGTGVQATESRREENLEMTFPKREEISIGVDGSFFKGLVKLDANFFVNKITGNIIQPDVLYPSYFTTGWPVSSFAPFVNYNDDKRIGFDFNVSLNKKLGEINWTLGVVAAYYKTTATKRAEIYENSYQNRQGKPLDAIWGLQNLGFFKDADDVKNSPAQSFGKVKPGDIKYKDQNGDGTIDARDEVFLGRGGWYGAPLTLGINLGAQWKNFSFLALGVGRYGAYGMKNSSYFWVDGEDKYSIVVRDRWTPATAETARYPRLTTTNSDNNFRASDFWLYKTNRFDLAKVQVSYDLSGVLGAKKFVKELGVYVSGFNLLTISTEREILEMNIGSAPQTRLYNLGVKALF</sequence>
<dbReference type="NCBIfam" id="TIGR04056">
    <property type="entry name" value="OMP_RagA_SusC"/>
    <property type="match status" value="1"/>
</dbReference>
<dbReference type="SUPFAM" id="SSF56935">
    <property type="entry name" value="Porins"/>
    <property type="match status" value="1"/>
</dbReference>
<dbReference type="InterPro" id="IPR023996">
    <property type="entry name" value="TonB-dep_OMP_SusC/RagA"/>
</dbReference>
<organism evidence="2 3">
    <name type="scientific">Paraflavitalea soli</name>
    <dbReference type="NCBI Taxonomy" id="2315862"/>
    <lineage>
        <taxon>Bacteria</taxon>
        <taxon>Pseudomonadati</taxon>
        <taxon>Bacteroidota</taxon>
        <taxon>Chitinophagia</taxon>
        <taxon>Chitinophagales</taxon>
        <taxon>Chitinophagaceae</taxon>
        <taxon>Paraflavitalea</taxon>
    </lineage>
</organism>
<accession>A0A3B7MSK1</accession>
<feature type="signal peptide" evidence="1">
    <location>
        <begin position="1"/>
        <end position="22"/>
    </location>
</feature>
<name>A0A3B7MSK1_9BACT</name>
<dbReference type="AlphaFoldDB" id="A0A3B7MSK1"/>
<evidence type="ECO:0000313" key="2">
    <source>
        <dbReference type="EMBL" id="AXY74595.1"/>
    </source>
</evidence>
<reference evidence="2 3" key="1">
    <citation type="submission" date="2018-09" db="EMBL/GenBank/DDBJ databases">
        <title>Genome sequencing of strain 6GH32-13.</title>
        <authorList>
            <person name="Weon H.-Y."/>
            <person name="Heo J."/>
            <person name="Kwon S.-W."/>
        </authorList>
    </citation>
    <scope>NUCLEOTIDE SEQUENCE [LARGE SCALE GENOMIC DNA]</scope>
    <source>
        <strain evidence="2 3">5GH32-13</strain>
    </source>
</reference>
<evidence type="ECO:0000313" key="3">
    <source>
        <dbReference type="Proteomes" id="UP000263900"/>
    </source>
</evidence>
<keyword evidence="1" id="KW-0732">Signal</keyword>